<name>A0A2R4X078_9EURY</name>
<evidence type="ECO:0000313" key="2">
    <source>
        <dbReference type="EMBL" id="AWB27194.1"/>
    </source>
</evidence>
<dbReference type="CDD" id="cd10911">
    <property type="entry name" value="PIN_LabA"/>
    <property type="match status" value="1"/>
</dbReference>
<dbReference type="Gene3D" id="3.40.50.1010">
    <property type="entry name" value="5'-nuclease"/>
    <property type="match status" value="1"/>
</dbReference>
<dbReference type="RefSeq" id="WP_108381563.1">
    <property type="nucleotide sequence ID" value="NZ_CP028858.1"/>
</dbReference>
<dbReference type="Pfam" id="PF01936">
    <property type="entry name" value="NYN"/>
    <property type="match status" value="1"/>
</dbReference>
<sequence length="167" mass="18443">MRQSTVHTGQRVAVLADAQNLYHTAQSVYSRKIDYAALLESAVDDRDLIRAIAYVIEANSPDEESFFEALEEIGFETRRKEIRTFGDGSKKADWDVGMSLDAVSLASKVDTLVLCTGDGDFARLCSHLTHEGVRVEVASFGASTADQLVEAAHTHYDLDDEADRFLL</sequence>
<dbReference type="EMBL" id="CP028858">
    <property type="protein sequence ID" value="AWB27194.1"/>
    <property type="molecule type" value="Genomic_DNA"/>
</dbReference>
<proteinExistence type="predicted"/>
<keyword evidence="3" id="KW-1185">Reference proteome</keyword>
<dbReference type="GO" id="GO:0004540">
    <property type="term" value="F:RNA nuclease activity"/>
    <property type="evidence" value="ECO:0007669"/>
    <property type="project" value="InterPro"/>
</dbReference>
<feature type="domain" description="NYN" evidence="1">
    <location>
        <begin position="11"/>
        <end position="158"/>
    </location>
</feature>
<dbReference type="InterPro" id="IPR047140">
    <property type="entry name" value="LabA"/>
</dbReference>
<dbReference type="KEGG" id="harc:HARCEL1_05490"/>
<protein>
    <submittedName>
        <fullName evidence="2">NYN domain-containing protein</fullName>
    </submittedName>
</protein>
<dbReference type="AlphaFoldDB" id="A0A2R4X078"/>
<reference evidence="2 3" key="1">
    <citation type="submission" date="2018-04" db="EMBL/GenBank/DDBJ databases">
        <title>Halococcoides cellulosivorans gen. nov., sp. nov., an extremely halophilic cellulose-utilizing haloarchaeon from hypersaline lakes.</title>
        <authorList>
            <person name="Sorokin D.Y."/>
            <person name="Toshchakov S.V."/>
            <person name="Samarov N.I."/>
            <person name="Korzhenkov A."/>
            <person name="Kublanov I.V."/>
        </authorList>
    </citation>
    <scope>NUCLEOTIDE SEQUENCE [LARGE SCALE GENOMIC DNA]</scope>
    <source>
        <strain evidence="2 3">HArcel1</strain>
    </source>
</reference>
<organism evidence="2 3">
    <name type="scientific">Halococcoides cellulosivorans</name>
    <dbReference type="NCBI Taxonomy" id="1679096"/>
    <lineage>
        <taxon>Archaea</taxon>
        <taxon>Methanobacteriati</taxon>
        <taxon>Methanobacteriota</taxon>
        <taxon>Stenosarchaea group</taxon>
        <taxon>Halobacteria</taxon>
        <taxon>Halobacteriales</taxon>
        <taxon>Haloarculaceae</taxon>
        <taxon>Halococcoides</taxon>
    </lineage>
</organism>
<gene>
    <name evidence="2" type="ORF">HARCEL1_05490</name>
</gene>
<dbReference type="PANTHER" id="PTHR35458">
    <property type="entry name" value="SLR0755 PROTEIN"/>
    <property type="match status" value="1"/>
</dbReference>
<dbReference type="PANTHER" id="PTHR35458:SF8">
    <property type="entry name" value="SLR0650 PROTEIN"/>
    <property type="match status" value="1"/>
</dbReference>
<dbReference type="InterPro" id="IPR021139">
    <property type="entry name" value="NYN"/>
</dbReference>
<dbReference type="GeneID" id="36511939"/>
<evidence type="ECO:0000259" key="1">
    <source>
        <dbReference type="Pfam" id="PF01936"/>
    </source>
</evidence>
<evidence type="ECO:0000313" key="3">
    <source>
        <dbReference type="Proteomes" id="UP000244727"/>
    </source>
</evidence>
<accession>A0A2R4X078</accession>
<dbReference type="Proteomes" id="UP000244727">
    <property type="component" value="Chromosome"/>
</dbReference>